<dbReference type="Proteomes" id="UP000236232">
    <property type="component" value="Unassembled WGS sequence"/>
</dbReference>
<dbReference type="SUPFAM" id="SSF49772">
    <property type="entry name" value="Ecotin, trypsin inhibitor"/>
    <property type="match status" value="1"/>
</dbReference>
<keyword evidence="3" id="KW-1185">Reference proteome</keyword>
<evidence type="ECO:0000313" key="2">
    <source>
        <dbReference type="EMBL" id="PNQ94188.1"/>
    </source>
</evidence>
<dbReference type="EMBL" id="POWE01000027">
    <property type="protein sequence ID" value="PNQ94188.1"/>
    <property type="molecule type" value="Genomic_DNA"/>
</dbReference>
<gene>
    <name evidence="2" type="ORF">CCU68_02445</name>
</gene>
<evidence type="ECO:0000256" key="1">
    <source>
        <dbReference type="ARBA" id="ARBA00010558"/>
    </source>
</evidence>
<dbReference type="InterPro" id="IPR005658">
    <property type="entry name" value="Prot_inh_ecotin"/>
</dbReference>
<accession>A0ABX4YB08</accession>
<sequence>MRMPVQDNITHSIPRGLHMDMLTSAIIEAGIDTLSALTDVDPTACIEHQPLENGFRKFVFFLKKRPDEDDLEVRINARISLFHDCNQRSIEKTDLEKTAAGYYRIDQPVYTKTRMGCKLRTYTETDTLYGDGYTLPYDSSTPIVIHAFAGFDPREDVYVGYDVIHKSMQPRELHVSAARS</sequence>
<reference evidence="2 3" key="1">
    <citation type="submission" date="2018-01" db="EMBL/GenBank/DDBJ databases">
        <title>Draft Genome Sequence of Pseudomonas gingeri NCPPB 3146 (LMG 5327), a White Line Reaction Producer.</title>
        <authorList>
            <person name="Rokni-Zadeh H."/>
            <person name="Bahrami T."/>
            <person name="Zarvandi S."/>
            <person name="Changi-Ashtiani M."/>
            <person name="De Mot R."/>
        </authorList>
    </citation>
    <scope>NUCLEOTIDE SEQUENCE [LARGE SCALE GENOMIC DNA]</scope>
    <source>
        <strain evidence="3">NCPPB 3146 \ LMG 5327</strain>
    </source>
</reference>
<organism evidence="2 3">
    <name type="scientific">Pseudomonas gingeri NCPPB 3146 = LMG 5327</name>
    <dbReference type="NCBI Taxonomy" id="707248"/>
    <lineage>
        <taxon>Bacteria</taxon>
        <taxon>Pseudomonadati</taxon>
        <taxon>Pseudomonadota</taxon>
        <taxon>Gammaproteobacteria</taxon>
        <taxon>Pseudomonadales</taxon>
        <taxon>Pseudomonadaceae</taxon>
        <taxon>Pseudomonas</taxon>
    </lineage>
</organism>
<evidence type="ECO:0008006" key="4">
    <source>
        <dbReference type="Google" id="ProtNLM"/>
    </source>
</evidence>
<evidence type="ECO:0000313" key="3">
    <source>
        <dbReference type="Proteomes" id="UP000236232"/>
    </source>
</evidence>
<protein>
    <recommendedName>
        <fullName evidence="4">Transposase</fullName>
    </recommendedName>
</protein>
<dbReference type="InterPro" id="IPR036198">
    <property type="entry name" value="Ecotin_sf"/>
</dbReference>
<dbReference type="Pfam" id="PF03974">
    <property type="entry name" value="Ecotin"/>
    <property type="match status" value="1"/>
</dbReference>
<proteinExistence type="inferred from homology"/>
<dbReference type="Gene3D" id="2.60.40.550">
    <property type="entry name" value="Ecotin"/>
    <property type="match status" value="1"/>
</dbReference>
<name>A0ABX4YB08_9PSED</name>
<comment type="caution">
    <text evidence="2">The sequence shown here is derived from an EMBL/GenBank/DDBJ whole genome shotgun (WGS) entry which is preliminary data.</text>
</comment>
<comment type="similarity">
    <text evidence="1">Belongs to the protease inhibitor I11 (ecotin) family.</text>
</comment>